<dbReference type="CDD" id="cd00082">
    <property type="entry name" value="HisKA"/>
    <property type="match status" value="1"/>
</dbReference>
<dbReference type="SMART" id="SM00065">
    <property type="entry name" value="GAF"/>
    <property type="match status" value="1"/>
</dbReference>
<dbReference type="CDD" id="cd00077">
    <property type="entry name" value="HDc"/>
    <property type="match status" value="1"/>
</dbReference>
<dbReference type="SMART" id="SM00388">
    <property type="entry name" value="HisKA"/>
    <property type="match status" value="1"/>
</dbReference>
<dbReference type="Pfam" id="PF08668">
    <property type="entry name" value="HDOD"/>
    <property type="match status" value="1"/>
</dbReference>
<dbReference type="Gene3D" id="3.30.565.10">
    <property type="entry name" value="Histidine kinase-like ATPase, C-terminal domain"/>
    <property type="match status" value="1"/>
</dbReference>
<dbReference type="Pfam" id="PF01590">
    <property type="entry name" value="GAF"/>
    <property type="match status" value="1"/>
</dbReference>
<name>A0A916XJH3_9BURK</name>
<dbReference type="InterPro" id="IPR036890">
    <property type="entry name" value="HATPase_C_sf"/>
</dbReference>
<dbReference type="Pfam" id="PF00512">
    <property type="entry name" value="HisKA"/>
    <property type="match status" value="1"/>
</dbReference>
<dbReference type="SMART" id="SM00387">
    <property type="entry name" value="HATPase_c"/>
    <property type="match status" value="1"/>
</dbReference>
<reference evidence="7" key="2">
    <citation type="submission" date="2020-09" db="EMBL/GenBank/DDBJ databases">
        <authorList>
            <person name="Sun Q."/>
            <person name="Zhou Y."/>
        </authorList>
    </citation>
    <scope>NUCLEOTIDE SEQUENCE</scope>
    <source>
        <strain evidence="7">CGMCC 1.10998</strain>
    </source>
</reference>
<evidence type="ECO:0000313" key="8">
    <source>
        <dbReference type="Proteomes" id="UP000637423"/>
    </source>
</evidence>
<dbReference type="InterPro" id="IPR003661">
    <property type="entry name" value="HisK_dim/P_dom"/>
</dbReference>
<dbReference type="SUPFAM" id="SSF55874">
    <property type="entry name" value="ATPase domain of HSP90 chaperone/DNA topoisomerase II/histidine kinase"/>
    <property type="match status" value="1"/>
</dbReference>
<dbReference type="CDD" id="cd00075">
    <property type="entry name" value="HATPase"/>
    <property type="match status" value="1"/>
</dbReference>
<dbReference type="InterPro" id="IPR052340">
    <property type="entry name" value="RNase_Y/CdgJ"/>
</dbReference>
<feature type="domain" description="Histidine kinase" evidence="5">
    <location>
        <begin position="479"/>
        <end position="690"/>
    </location>
</feature>
<evidence type="ECO:0000256" key="3">
    <source>
        <dbReference type="ARBA" id="ARBA00022553"/>
    </source>
</evidence>
<dbReference type="Gene3D" id="1.10.287.130">
    <property type="match status" value="1"/>
</dbReference>
<sequence>MAARLPSMPQTLLKLMEQCQSEEVGVADLSRLIAQDTAMTAKMLAVANSSAYHRNGPSNGLDPALQAIGTEMIKTIVINESVSQIFDKLSQPGGADLRGFWSHSVQSGLTAKVIALKTGYSNPEEAYLAGLLHDVGRLALYAILPKEYAFNFFAPDNDDLCAVEERTLQTTHAEVGSWLIEQWSLDSFIADSVLYHHEAPSRLEKAHPLIRITYLAHALNSKDLSDAQLEKAGALCGLKLDELNEIRGRVGEQVKKSAEQLDIDLTEEVQAPVAPAPVVKDATKDKMMEQVRGMVLASELGRSFSRQDGESGLLETVAKSARILFHFDGAVILLMNATGNALVGSRVGEHRLRLADFALPLETEGSVIAEAVRERRVMFTEAGQVDAGTGLGVFEEQLLRLFNTDQLACLPLHVDGASLGVIIAGFMSWQDADLAKRASFLRAFSTQASIALRALLDEKRDAENLTENLSRSYREASRKVAHEVNNPLSIIKNYLGILDRKLLNREVVSSEVTILNEEIDRVGKIIDEFVEVNPADQSGKTEVSRVVGEVVRLFQQAEFASPLVKIENRMLDETVEINGSADTLKQIFMNLIKNALEAMSAGGVIEIGSQGLVNRDGVLYVELWVKDTGPGIPAEVMSRLFSPVKSSKGKGHRGLGLNIVHGLVKKLQGLISCRSTKQGTTFEIFLPVAQRTEHESVAYS</sequence>
<dbReference type="PANTHER" id="PTHR33525">
    <property type="match status" value="1"/>
</dbReference>
<dbReference type="PROSITE" id="PS51833">
    <property type="entry name" value="HDOD"/>
    <property type="match status" value="1"/>
</dbReference>
<dbReference type="InterPro" id="IPR003607">
    <property type="entry name" value="HD/PDEase_dom"/>
</dbReference>
<dbReference type="Gene3D" id="3.30.450.40">
    <property type="match status" value="1"/>
</dbReference>
<evidence type="ECO:0000256" key="2">
    <source>
        <dbReference type="ARBA" id="ARBA00012438"/>
    </source>
</evidence>
<dbReference type="InterPro" id="IPR029016">
    <property type="entry name" value="GAF-like_dom_sf"/>
</dbReference>
<dbReference type="InterPro" id="IPR036097">
    <property type="entry name" value="HisK_dim/P_sf"/>
</dbReference>
<dbReference type="EMBL" id="BMED01000002">
    <property type="protein sequence ID" value="GGC75909.1"/>
    <property type="molecule type" value="Genomic_DNA"/>
</dbReference>
<dbReference type="EC" id="2.7.13.3" evidence="2"/>
<dbReference type="SUPFAM" id="SSF55781">
    <property type="entry name" value="GAF domain-like"/>
    <property type="match status" value="1"/>
</dbReference>
<evidence type="ECO:0000313" key="7">
    <source>
        <dbReference type="EMBL" id="GGC75909.1"/>
    </source>
</evidence>
<comment type="catalytic activity">
    <reaction evidence="1">
        <text>ATP + protein L-histidine = ADP + protein N-phospho-L-histidine.</text>
        <dbReference type="EC" id="2.7.13.3"/>
    </reaction>
</comment>
<dbReference type="PROSITE" id="PS50109">
    <property type="entry name" value="HIS_KIN"/>
    <property type="match status" value="1"/>
</dbReference>
<dbReference type="InterPro" id="IPR003594">
    <property type="entry name" value="HATPase_dom"/>
</dbReference>
<keyword evidence="3" id="KW-0597">Phosphoprotein</keyword>
<dbReference type="InterPro" id="IPR005467">
    <property type="entry name" value="His_kinase_dom"/>
</dbReference>
<dbReference type="InterPro" id="IPR013976">
    <property type="entry name" value="HDOD"/>
</dbReference>
<feature type="domain" description="HDOD" evidence="6">
    <location>
        <begin position="5"/>
        <end position="199"/>
    </location>
</feature>
<proteinExistence type="predicted"/>
<accession>A0A916XJH3</accession>
<keyword evidence="8" id="KW-1185">Reference proteome</keyword>
<dbReference type="PANTHER" id="PTHR33525:SF3">
    <property type="entry name" value="RIBONUCLEASE Y"/>
    <property type="match status" value="1"/>
</dbReference>
<evidence type="ECO:0000256" key="1">
    <source>
        <dbReference type="ARBA" id="ARBA00000085"/>
    </source>
</evidence>
<dbReference type="PRINTS" id="PR00344">
    <property type="entry name" value="BCTRLSENSOR"/>
</dbReference>
<dbReference type="RefSeq" id="WP_229751063.1">
    <property type="nucleotide sequence ID" value="NZ_BMED01000002.1"/>
</dbReference>
<evidence type="ECO:0000259" key="5">
    <source>
        <dbReference type="PROSITE" id="PS50109"/>
    </source>
</evidence>
<evidence type="ECO:0000256" key="4">
    <source>
        <dbReference type="SAM" id="Coils"/>
    </source>
</evidence>
<dbReference type="SUPFAM" id="SSF109604">
    <property type="entry name" value="HD-domain/PDEase-like"/>
    <property type="match status" value="1"/>
</dbReference>
<evidence type="ECO:0000259" key="6">
    <source>
        <dbReference type="PROSITE" id="PS51833"/>
    </source>
</evidence>
<reference evidence="7" key="1">
    <citation type="journal article" date="2014" name="Int. J. Syst. Evol. Microbiol.">
        <title>Complete genome sequence of Corynebacterium casei LMG S-19264T (=DSM 44701T), isolated from a smear-ripened cheese.</title>
        <authorList>
            <consortium name="US DOE Joint Genome Institute (JGI-PGF)"/>
            <person name="Walter F."/>
            <person name="Albersmeier A."/>
            <person name="Kalinowski J."/>
            <person name="Ruckert C."/>
        </authorList>
    </citation>
    <scope>NUCLEOTIDE SEQUENCE</scope>
    <source>
        <strain evidence="7">CGMCC 1.10998</strain>
    </source>
</reference>
<comment type="caution">
    <text evidence="7">The sequence shown here is derived from an EMBL/GenBank/DDBJ whole genome shotgun (WGS) entry which is preliminary data.</text>
</comment>
<organism evidence="7 8">
    <name type="scientific">Undibacterium terreum</name>
    <dbReference type="NCBI Taxonomy" id="1224302"/>
    <lineage>
        <taxon>Bacteria</taxon>
        <taxon>Pseudomonadati</taxon>
        <taxon>Pseudomonadota</taxon>
        <taxon>Betaproteobacteria</taxon>
        <taxon>Burkholderiales</taxon>
        <taxon>Oxalobacteraceae</taxon>
        <taxon>Undibacterium</taxon>
    </lineage>
</organism>
<feature type="coiled-coil region" evidence="4">
    <location>
        <begin position="452"/>
        <end position="479"/>
    </location>
</feature>
<dbReference type="InterPro" id="IPR003018">
    <property type="entry name" value="GAF"/>
</dbReference>
<dbReference type="Gene3D" id="1.10.3210.10">
    <property type="entry name" value="Hypothetical protein af1432"/>
    <property type="match status" value="1"/>
</dbReference>
<dbReference type="SUPFAM" id="SSF47384">
    <property type="entry name" value="Homodimeric domain of signal transducing histidine kinase"/>
    <property type="match status" value="1"/>
</dbReference>
<dbReference type="Proteomes" id="UP000637423">
    <property type="component" value="Unassembled WGS sequence"/>
</dbReference>
<dbReference type="GO" id="GO:0000155">
    <property type="term" value="F:phosphorelay sensor kinase activity"/>
    <property type="evidence" value="ECO:0007669"/>
    <property type="project" value="InterPro"/>
</dbReference>
<gene>
    <name evidence="7" type="ORF">GCM10011396_23940</name>
</gene>
<dbReference type="InterPro" id="IPR004358">
    <property type="entry name" value="Sig_transdc_His_kin-like_C"/>
</dbReference>
<keyword evidence="4" id="KW-0175">Coiled coil</keyword>
<protein>
    <recommendedName>
        <fullName evidence="2">histidine kinase</fullName>
        <ecNumber evidence="2">2.7.13.3</ecNumber>
    </recommendedName>
</protein>
<dbReference type="AlphaFoldDB" id="A0A916XJH3"/>
<dbReference type="Pfam" id="PF02518">
    <property type="entry name" value="HATPase_c"/>
    <property type="match status" value="1"/>
</dbReference>